<dbReference type="PATRIC" id="fig|157687.3.peg.321"/>
<evidence type="ECO:0000313" key="13">
    <source>
        <dbReference type="EMBL" id="KXB69578.1"/>
    </source>
</evidence>
<evidence type="ECO:0000256" key="7">
    <source>
        <dbReference type="ARBA" id="ARBA00022679"/>
    </source>
</evidence>
<reference evidence="14" key="1">
    <citation type="submission" date="2016-01" db="EMBL/GenBank/DDBJ databases">
        <authorList>
            <person name="Mitreva M."/>
            <person name="Pepin K.H."/>
            <person name="Mihindukulasuriya K.A."/>
            <person name="Fulton R."/>
            <person name="Fronick C."/>
            <person name="O'Laughlin M."/>
            <person name="Miner T."/>
            <person name="Herter B."/>
            <person name="Rosa B.A."/>
            <person name="Cordes M."/>
            <person name="Tomlinson C."/>
            <person name="Wollam A."/>
            <person name="Palsikar V.B."/>
            <person name="Mardis E.R."/>
            <person name="Wilson R.K."/>
        </authorList>
    </citation>
    <scope>NUCLEOTIDE SEQUENCE [LARGE SCALE GENOMIC DNA]</scope>
    <source>
        <strain evidence="14">KA00185</strain>
    </source>
</reference>
<feature type="domain" description="Glutamine amidotransferase type-2" evidence="11">
    <location>
        <begin position="2"/>
        <end position="218"/>
    </location>
</feature>
<dbReference type="FunFam" id="3.40.50.10490:FF:000001">
    <property type="entry name" value="Glutamine--fructose-6-phosphate aminotransferase [isomerizing]"/>
    <property type="match status" value="1"/>
</dbReference>
<dbReference type="InterPro" id="IPR035466">
    <property type="entry name" value="GlmS/AgaS_SIS"/>
</dbReference>
<proteinExistence type="inferred from homology"/>
<dbReference type="RefSeq" id="WP_060917339.1">
    <property type="nucleotide sequence ID" value="NZ_KQ960015.1"/>
</dbReference>
<evidence type="ECO:0000256" key="4">
    <source>
        <dbReference type="ARBA" id="ARBA00016090"/>
    </source>
</evidence>
<keyword evidence="6 10" id="KW-0032">Aminotransferase</keyword>
<dbReference type="PROSITE" id="PS51464">
    <property type="entry name" value="SIS"/>
    <property type="match status" value="2"/>
</dbReference>
<feature type="initiator methionine" description="Removed" evidence="10">
    <location>
        <position position="1"/>
    </location>
</feature>
<keyword evidence="9" id="KW-0315">Glutamine amidotransferase</keyword>
<feature type="domain" description="SIS" evidence="12">
    <location>
        <begin position="285"/>
        <end position="425"/>
    </location>
</feature>
<dbReference type="SUPFAM" id="SSF56235">
    <property type="entry name" value="N-terminal nucleophile aminohydrolases (Ntn hydrolases)"/>
    <property type="match status" value="1"/>
</dbReference>
<dbReference type="NCBIfam" id="TIGR01135">
    <property type="entry name" value="glmS"/>
    <property type="match status" value="1"/>
</dbReference>
<evidence type="ECO:0000256" key="5">
    <source>
        <dbReference type="ARBA" id="ARBA00022490"/>
    </source>
</evidence>
<dbReference type="PANTHER" id="PTHR10937">
    <property type="entry name" value="GLUCOSAMINE--FRUCTOSE-6-PHOSPHATE AMINOTRANSFERASE, ISOMERIZING"/>
    <property type="match status" value="1"/>
</dbReference>
<dbReference type="NCBIfam" id="NF001484">
    <property type="entry name" value="PRK00331.1"/>
    <property type="match status" value="1"/>
</dbReference>
<evidence type="ECO:0000256" key="1">
    <source>
        <dbReference type="ARBA" id="ARBA00001031"/>
    </source>
</evidence>
<keyword evidence="14" id="KW-1185">Reference proteome</keyword>
<dbReference type="Gene3D" id="3.40.50.10490">
    <property type="entry name" value="Glucose-6-phosphate isomerase like protein, domain 1"/>
    <property type="match status" value="2"/>
</dbReference>
<evidence type="ECO:0000256" key="2">
    <source>
        <dbReference type="ARBA" id="ARBA00004496"/>
    </source>
</evidence>
<organism evidence="13 14">
    <name type="scientific">Leptotrichia wadei</name>
    <dbReference type="NCBI Taxonomy" id="157687"/>
    <lineage>
        <taxon>Bacteria</taxon>
        <taxon>Fusobacteriati</taxon>
        <taxon>Fusobacteriota</taxon>
        <taxon>Fusobacteriia</taxon>
        <taxon>Fusobacteriales</taxon>
        <taxon>Leptotrichiaceae</taxon>
        <taxon>Leptotrichia</taxon>
    </lineage>
</organism>
<dbReference type="InterPro" id="IPR035490">
    <property type="entry name" value="GlmS/FrlB_SIS"/>
</dbReference>
<dbReference type="EC" id="2.6.1.16" evidence="3 10"/>
<dbReference type="InterPro" id="IPR046348">
    <property type="entry name" value="SIS_dom_sf"/>
</dbReference>
<dbReference type="FunFam" id="3.60.20.10:FF:000006">
    <property type="entry name" value="Glutamine--fructose-6-phosphate aminotransferase [isomerizing]"/>
    <property type="match status" value="1"/>
</dbReference>
<dbReference type="Pfam" id="PF13522">
    <property type="entry name" value="GATase_6"/>
    <property type="match status" value="1"/>
</dbReference>
<feature type="active site" description="Nucleophile; for GATase activity" evidence="10">
    <location>
        <position position="2"/>
    </location>
</feature>
<evidence type="ECO:0000256" key="10">
    <source>
        <dbReference type="HAMAP-Rule" id="MF_00164"/>
    </source>
</evidence>
<dbReference type="InterPro" id="IPR017932">
    <property type="entry name" value="GATase_2_dom"/>
</dbReference>
<dbReference type="Pfam" id="PF01380">
    <property type="entry name" value="SIS"/>
    <property type="match status" value="2"/>
</dbReference>
<dbReference type="GO" id="GO:0097367">
    <property type="term" value="F:carbohydrate derivative binding"/>
    <property type="evidence" value="ECO:0007669"/>
    <property type="project" value="InterPro"/>
</dbReference>
<dbReference type="OrthoDB" id="106547at2"/>
<comment type="subunit">
    <text evidence="10">Homodimer.</text>
</comment>
<keyword evidence="7 10" id="KW-0808">Transferase</keyword>
<protein>
    <recommendedName>
        <fullName evidence="4 10">Glutamine--fructose-6-phosphate aminotransferase [isomerizing]</fullName>
        <ecNumber evidence="3 10">2.6.1.16</ecNumber>
    </recommendedName>
    <alternativeName>
        <fullName evidence="10">D-fructose-6-phosphate amidotransferase</fullName>
    </alternativeName>
    <alternativeName>
        <fullName evidence="10">GFAT</fullName>
    </alternativeName>
    <alternativeName>
        <fullName evidence="10">Glucosamine-6-phosphate synthase</fullName>
    </alternativeName>
    <alternativeName>
        <fullName evidence="10">Hexosephosphate aminotransferase</fullName>
    </alternativeName>
    <alternativeName>
        <fullName evidence="10">L-glutamine--D-fructose-6-phosphate amidotransferase</fullName>
    </alternativeName>
</protein>
<comment type="caution">
    <text evidence="13">The sequence shown here is derived from an EMBL/GenBank/DDBJ whole genome shotgun (WGS) entry which is preliminary data.</text>
</comment>
<dbReference type="HAMAP" id="MF_00164">
    <property type="entry name" value="GlmS"/>
    <property type="match status" value="1"/>
</dbReference>
<dbReference type="GO" id="GO:0005975">
    <property type="term" value="P:carbohydrate metabolic process"/>
    <property type="evidence" value="ECO:0007669"/>
    <property type="project" value="UniProtKB-UniRule"/>
</dbReference>
<evidence type="ECO:0000256" key="8">
    <source>
        <dbReference type="ARBA" id="ARBA00022737"/>
    </source>
</evidence>
<accession>A0A134APG4</accession>
<name>A0A134APG4_9FUSO</name>
<dbReference type="CDD" id="cd00714">
    <property type="entry name" value="GFAT"/>
    <property type="match status" value="1"/>
</dbReference>
<dbReference type="CDD" id="cd05008">
    <property type="entry name" value="SIS_GlmS_GlmD_1"/>
    <property type="match status" value="1"/>
</dbReference>
<comment type="function">
    <text evidence="10">Catalyzes the first step in hexosamine metabolism, converting fructose-6P into glucosamine-6P using glutamine as a nitrogen source.</text>
</comment>
<dbReference type="Gene3D" id="3.60.20.10">
    <property type="entry name" value="Glutamine Phosphoribosylpyrophosphate, subunit 1, domain 1"/>
    <property type="match status" value="1"/>
</dbReference>
<evidence type="ECO:0000256" key="9">
    <source>
        <dbReference type="ARBA" id="ARBA00022962"/>
    </source>
</evidence>
<evidence type="ECO:0000313" key="14">
    <source>
        <dbReference type="Proteomes" id="UP000070483"/>
    </source>
</evidence>
<evidence type="ECO:0000256" key="6">
    <source>
        <dbReference type="ARBA" id="ARBA00022576"/>
    </source>
</evidence>
<dbReference type="InterPro" id="IPR029055">
    <property type="entry name" value="Ntn_hydrolases_N"/>
</dbReference>
<dbReference type="Proteomes" id="UP000070483">
    <property type="component" value="Unassembled WGS sequence"/>
</dbReference>
<evidence type="ECO:0000259" key="11">
    <source>
        <dbReference type="PROSITE" id="PS51278"/>
    </source>
</evidence>
<keyword evidence="5 10" id="KW-0963">Cytoplasm</keyword>
<dbReference type="InterPro" id="IPR047084">
    <property type="entry name" value="GFAT_N"/>
</dbReference>
<dbReference type="PANTHER" id="PTHR10937:SF0">
    <property type="entry name" value="GLUTAMINE--FRUCTOSE-6-PHOSPHATE TRANSAMINASE (ISOMERIZING)"/>
    <property type="match status" value="1"/>
</dbReference>
<keyword evidence="8" id="KW-0677">Repeat</keyword>
<gene>
    <name evidence="10" type="primary">glmS</name>
    <name evidence="13" type="ORF">HMPREF3180_00317</name>
</gene>
<feature type="active site" description="For Fru-6P isomerization activity" evidence="10">
    <location>
        <position position="604"/>
    </location>
</feature>
<dbReference type="STRING" id="157687.HMPREF3180_00317"/>
<comment type="catalytic activity">
    <reaction evidence="1 10">
        <text>D-fructose 6-phosphate + L-glutamine = D-glucosamine 6-phosphate + L-glutamate</text>
        <dbReference type="Rhea" id="RHEA:13237"/>
        <dbReference type="ChEBI" id="CHEBI:29985"/>
        <dbReference type="ChEBI" id="CHEBI:58359"/>
        <dbReference type="ChEBI" id="CHEBI:58725"/>
        <dbReference type="ChEBI" id="CHEBI:61527"/>
        <dbReference type="EC" id="2.6.1.16"/>
    </reaction>
</comment>
<comment type="subcellular location">
    <subcellularLocation>
        <location evidence="2 10">Cytoplasm</location>
    </subcellularLocation>
</comment>
<dbReference type="SUPFAM" id="SSF53697">
    <property type="entry name" value="SIS domain"/>
    <property type="match status" value="1"/>
</dbReference>
<dbReference type="EMBL" id="LSDD01000021">
    <property type="protein sequence ID" value="KXB69578.1"/>
    <property type="molecule type" value="Genomic_DNA"/>
</dbReference>
<dbReference type="GO" id="GO:0004360">
    <property type="term" value="F:glutamine-fructose-6-phosphate transaminase (isomerizing) activity"/>
    <property type="evidence" value="ECO:0007669"/>
    <property type="project" value="UniProtKB-UniRule"/>
</dbReference>
<dbReference type="InterPro" id="IPR001347">
    <property type="entry name" value="SIS_dom"/>
</dbReference>
<dbReference type="GO" id="GO:0005829">
    <property type="term" value="C:cytosol"/>
    <property type="evidence" value="ECO:0007669"/>
    <property type="project" value="TreeGrafter"/>
</dbReference>
<dbReference type="GO" id="GO:0006487">
    <property type="term" value="P:protein N-linked glycosylation"/>
    <property type="evidence" value="ECO:0007669"/>
    <property type="project" value="TreeGrafter"/>
</dbReference>
<dbReference type="AlphaFoldDB" id="A0A134APG4"/>
<evidence type="ECO:0000256" key="3">
    <source>
        <dbReference type="ARBA" id="ARBA00012916"/>
    </source>
</evidence>
<dbReference type="PROSITE" id="PS51278">
    <property type="entry name" value="GATASE_TYPE_2"/>
    <property type="match status" value="1"/>
</dbReference>
<dbReference type="GO" id="GO:0006047">
    <property type="term" value="P:UDP-N-acetylglucosamine metabolic process"/>
    <property type="evidence" value="ECO:0007669"/>
    <property type="project" value="TreeGrafter"/>
</dbReference>
<dbReference type="InterPro" id="IPR005855">
    <property type="entry name" value="GFAT"/>
</dbReference>
<evidence type="ECO:0000259" key="12">
    <source>
        <dbReference type="PROSITE" id="PS51464"/>
    </source>
</evidence>
<dbReference type="GO" id="GO:0006002">
    <property type="term" value="P:fructose 6-phosphate metabolic process"/>
    <property type="evidence" value="ECO:0007669"/>
    <property type="project" value="TreeGrafter"/>
</dbReference>
<dbReference type="CDD" id="cd05009">
    <property type="entry name" value="SIS_GlmS_GlmD_2"/>
    <property type="match status" value="1"/>
</dbReference>
<feature type="domain" description="SIS" evidence="12">
    <location>
        <begin position="458"/>
        <end position="599"/>
    </location>
</feature>
<sequence>MCGIVGYIGAKNAQDFVIDGLEKLEYRGYDSAGIAVNTGSEKFEIVKKVGRLKNLADELEKHPLKGTVAIGHTRWATHGKPSDENSHPHFNKDKTLVVVHNGIIENYLELKRDLIAKGYEFKSETDTEVVAHLLDELYTGDILETVKKLLKVIKGAYALGIMSVKEPDRIIAARKESPLIVGIGKGENFIASDIPAILKYTRDVYLIENNEIVEIKKDSVKIMDIDGNEIKRDITHIEWDLEAASKGGYEYFMEKEIFEQPEVLVKTLNSRVDENYNINFDDAGLTKEYLSGINDIYIVACGTAYHAGLAGKHIIEKKTRIRVDVDIASEFRYRNPVIDDKALVIVLSQSGETLDTLEAMKEAKRHGARVVAITNVVGSSVAREADHVIYTWAGPEIAVASTKAYTTQMVILNLMAIDFAYKFGKITKDEAAENIKKLYEVEQSIQRMLEYDEKIKDVADKIKDSESMFYLGRGLDYVIAVEGALKSKEISYIHSEAFASGELKHGTIALITDGVPVVVNATQSDLFEKSVSNIKEVTSRGAYVIAVAKEGNTVVEEVADEVFYIPNVEDDYTGFPTIVIHQLLAYYLSKLKGNDVDKPRNLAKSVTVE</sequence>